<dbReference type="STRING" id="1169540.A0A0G4GBZ3"/>
<feature type="compositionally biased region" description="Low complexity" evidence="1">
    <location>
        <begin position="612"/>
        <end position="623"/>
    </location>
</feature>
<feature type="region of interest" description="Disordered" evidence="1">
    <location>
        <begin position="914"/>
        <end position="1080"/>
    </location>
</feature>
<feature type="compositionally biased region" description="Basic residues" evidence="1">
    <location>
        <begin position="704"/>
        <end position="720"/>
    </location>
</feature>
<feature type="compositionally biased region" description="Low complexity" evidence="1">
    <location>
        <begin position="859"/>
        <end position="870"/>
    </location>
</feature>
<gene>
    <name evidence="2" type="ORF">Vbra_17372</name>
</gene>
<evidence type="ECO:0000256" key="1">
    <source>
        <dbReference type="SAM" id="MobiDB-lite"/>
    </source>
</evidence>
<proteinExistence type="predicted"/>
<feature type="compositionally biased region" description="Low complexity" evidence="1">
    <location>
        <begin position="647"/>
        <end position="665"/>
    </location>
</feature>
<feature type="compositionally biased region" description="Basic and acidic residues" evidence="1">
    <location>
        <begin position="1104"/>
        <end position="1115"/>
    </location>
</feature>
<feature type="compositionally biased region" description="Basic and acidic residues" evidence="1">
    <location>
        <begin position="1171"/>
        <end position="1190"/>
    </location>
</feature>
<feature type="compositionally biased region" description="Acidic residues" evidence="1">
    <location>
        <begin position="1026"/>
        <end position="1045"/>
    </location>
</feature>
<feature type="compositionally biased region" description="Polar residues" evidence="1">
    <location>
        <begin position="624"/>
        <end position="646"/>
    </location>
</feature>
<feature type="compositionally biased region" description="Basic and acidic residues" evidence="1">
    <location>
        <begin position="1014"/>
        <end position="1025"/>
    </location>
</feature>
<feature type="region of interest" description="Disordered" evidence="1">
    <location>
        <begin position="1290"/>
        <end position="1324"/>
    </location>
</feature>
<dbReference type="PROSITE" id="PS50096">
    <property type="entry name" value="IQ"/>
    <property type="match status" value="1"/>
</dbReference>
<organism evidence="2 3">
    <name type="scientific">Vitrella brassicaformis (strain CCMP3155)</name>
    <dbReference type="NCBI Taxonomy" id="1169540"/>
    <lineage>
        <taxon>Eukaryota</taxon>
        <taxon>Sar</taxon>
        <taxon>Alveolata</taxon>
        <taxon>Colpodellida</taxon>
        <taxon>Vitrellaceae</taxon>
        <taxon>Vitrella</taxon>
    </lineage>
</organism>
<feature type="region of interest" description="Disordered" evidence="1">
    <location>
        <begin position="432"/>
        <end position="535"/>
    </location>
</feature>
<feature type="compositionally biased region" description="Basic and acidic residues" evidence="1">
    <location>
        <begin position="1064"/>
        <end position="1080"/>
    </location>
</feature>
<feature type="region of interest" description="Disordered" evidence="1">
    <location>
        <begin position="550"/>
        <end position="749"/>
    </location>
</feature>
<dbReference type="VEuPathDB" id="CryptoDB:Vbra_17372"/>
<feature type="region of interest" description="Disordered" evidence="1">
    <location>
        <begin position="1096"/>
        <end position="1269"/>
    </location>
</feature>
<feature type="region of interest" description="Disordered" evidence="1">
    <location>
        <begin position="855"/>
        <end position="877"/>
    </location>
</feature>
<feature type="compositionally biased region" description="Basic and acidic residues" evidence="1">
    <location>
        <begin position="519"/>
        <end position="533"/>
    </location>
</feature>
<evidence type="ECO:0000313" key="3">
    <source>
        <dbReference type="Proteomes" id="UP000041254"/>
    </source>
</evidence>
<feature type="compositionally biased region" description="Low complexity" evidence="1">
    <location>
        <begin position="434"/>
        <end position="465"/>
    </location>
</feature>
<evidence type="ECO:0000313" key="2">
    <source>
        <dbReference type="EMBL" id="CEM26363.1"/>
    </source>
</evidence>
<dbReference type="Proteomes" id="UP000041254">
    <property type="component" value="Unassembled WGS sequence"/>
</dbReference>
<accession>A0A0G4GBZ3</accession>
<dbReference type="EMBL" id="CDMY01000613">
    <property type="protein sequence ID" value="CEM26363.1"/>
    <property type="molecule type" value="Genomic_DNA"/>
</dbReference>
<reference evidence="2 3" key="1">
    <citation type="submission" date="2014-11" db="EMBL/GenBank/DDBJ databases">
        <authorList>
            <person name="Zhu J."/>
            <person name="Qi W."/>
            <person name="Song R."/>
        </authorList>
    </citation>
    <scope>NUCLEOTIDE SEQUENCE [LARGE SCALE GENOMIC DNA]</scope>
</reference>
<feature type="compositionally biased region" description="Basic and acidic residues" evidence="1">
    <location>
        <begin position="1312"/>
        <end position="1324"/>
    </location>
</feature>
<dbReference type="InParanoid" id="A0A0G4GBZ3"/>
<dbReference type="CDD" id="cd23767">
    <property type="entry name" value="IQCD"/>
    <property type="match status" value="1"/>
</dbReference>
<name>A0A0G4GBZ3_VITBC</name>
<feature type="compositionally biased region" description="Pro residues" evidence="1">
    <location>
        <begin position="601"/>
        <end position="611"/>
    </location>
</feature>
<keyword evidence="3" id="KW-1185">Reference proteome</keyword>
<feature type="compositionally biased region" description="Acidic residues" evidence="1">
    <location>
        <begin position="1116"/>
        <end position="1128"/>
    </location>
</feature>
<protein>
    <submittedName>
        <fullName evidence="2">Uncharacterized protein</fullName>
    </submittedName>
</protein>
<sequence>MDLRFSHVFPERRPLRLWLGSCTQDAPLSLQSPAEFLSRSEAERFTHTLRRLKELTNDGSALRMRFGSMCGSSPRGGDRNGTALLGLTIQCVQVYQEVVMLWMNLLGPEHQEFLATVDMVVWLFNHLALQIIHSSPGVSHDAANYLLQAALELTKPSSNTTRTRAARRFVAVQERGVRHSDAARKRRHSAKAFAETLREPRGGTVREPMAVEGCGVYNPLRRAETYTNMSLLFKSRNKYEAALQATFRAFHCLSQWPSEVLPTTFNAVPNGSSDERDDVHLLRLIEMRAHVILNAAFLYGENGRTSEAVSSNANVMSLLEGYLSHGQDTSHRRLTAYLCVAYHNYAVEALSQVHPNEWQISELRHSAMLDPSAPTSYLSKACKLAASSLGSEHPLTRRIEDSCAFTSAQLFGMEGSSQKRPTDKSLNSLLNTADEQQQQQGQQQEGQEDGMLPPLRLSPPATSRPPTRERPRVSPSPSPSVSPQPGDDDPITVVYPYGAVPSSPLLQSADGRLSLMGGSERHGEAADEREGAAKHCRRRCVVRSRLVKGQVECRRESAAEQSSLAHDRDTLPSRRQQRSSSIALSVGLRTPSSHTKRASPPTLPALEPPLTPSSIPLSTPSPSAHTTPFVGSSSKRRTANASTTPGSTVPPCSSTPFPSPFLSSPRHQDQDRPSWPPQRRGRPAGALRPNTADTPFAGGVAGAGRHRRRQVSSSHSRRTPHPPGQTKPARPDEQPSHAPGPLPGKLSPTVSTVGAMGGLVVRRRRCFWEDVQESLRPSRAWARPAGKSMPPALLYAKRDQWVPVEVQIRAALVIQRAWRGTAVRLRVRLHKIALLMRIHSSARIIQRRFREHRDRAALPTAPAAQQPQTTEKLGDVERPSTALVSFQYLDEDTTPSNAAVLQYGLALAQSQTEVAKERGSVTGTEEIPGEGGEETEEHHEEDRAPFAPDALPEEERQPSLPESEASSHVILDEARDNATPGERQSPVHSDHRLQDGGESSVPGGQPEGGADIDVVIHDDTAHLMPDEVDENLEEKDAEPAVDEEQGQAVAQATLSEPGEDVNVDQEKTSLNEKNTLPDDHFSELLVETPVARVSVGLAQEEQGSDDRQAPIHVDEESLLLEGGDDSPGWEEPVSAETGAVADLAAEDQREDEMSPSNQDDVPPSEPIDLPLSHEDKDITAHDGRDRDTEKYSMSSAFADGHEVDHGATASLTEEVFSPAHLPAEAGDTASDGEAAAELASVSDEKEAKASLPDDQNPAEDDVVEADKGDRRVVWETEQDGVDASEWFQGLHGEARRPSNAYVLPEDETPAPGRDEALPEAKQEEQSALRMRWGCVGC</sequence>